<dbReference type="EMBL" id="CM046400">
    <property type="protein sequence ID" value="KAI8522634.1"/>
    <property type="molecule type" value="Genomic_DNA"/>
</dbReference>
<keyword evidence="2" id="KW-1185">Reference proteome</keyword>
<dbReference type="Proteomes" id="UP001062846">
    <property type="component" value="Chromosome 13"/>
</dbReference>
<proteinExistence type="predicted"/>
<accession>A0ACC0L2L6</accession>
<reference evidence="1" key="1">
    <citation type="submission" date="2022-02" db="EMBL/GenBank/DDBJ databases">
        <title>Plant Genome Project.</title>
        <authorList>
            <person name="Zhang R.-G."/>
        </authorList>
    </citation>
    <scope>NUCLEOTIDE SEQUENCE</scope>
    <source>
        <strain evidence="1">AT1</strain>
    </source>
</reference>
<name>A0ACC0L2L6_RHOML</name>
<evidence type="ECO:0000313" key="2">
    <source>
        <dbReference type="Proteomes" id="UP001062846"/>
    </source>
</evidence>
<gene>
    <name evidence="1" type="ORF">RHMOL_Rhmol13G0011400</name>
</gene>
<evidence type="ECO:0000313" key="1">
    <source>
        <dbReference type="EMBL" id="KAI8522634.1"/>
    </source>
</evidence>
<organism evidence="1 2">
    <name type="scientific">Rhododendron molle</name>
    <name type="common">Chinese azalea</name>
    <name type="synonym">Azalea mollis</name>
    <dbReference type="NCBI Taxonomy" id="49168"/>
    <lineage>
        <taxon>Eukaryota</taxon>
        <taxon>Viridiplantae</taxon>
        <taxon>Streptophyta</taxon>
        <taxon>Embryophyta</taxon>
        <taxon>Tracheophyta</taxon>
        <taxon>Spermatophyta</taxon>
        <taxon>Magnoliopsida</taxon>
        <taxon>eudicotyledons</taxon>
        <taxon>Gunneridae</taxon>
        <taxon>Pentapetalae</taxon>
        <taxon>asterids</taxon>
        <taxon>Ericales</taxon>
        <taxon>Ericaceae</taxon>
        <taxon>Ericoideae</taxon>
        <taxon>Rhodoreae</taxon>
        <taxon>Rhododendron</taxon>
    </lineage>
</organism>
<comment type="caution">
    <text evidence="1">The sequence shown here is derived from an EMBL/GenBank/DDBJ whole genome shotgun (WGS) entry which is preliminary data.</text>
</comment>
<sequence length="194" mass="22256">MDGVSESFYGGEKAYWKRRRNYYERLNGPTRRRKLAVVQLGRPGGLNRRRPFLRLVKATTKLRFSPKRFLISIRDAYINFMVRFANGTPAISGGYDGVVDGSFVGFGTGPLKEHDEKMIAKVYTRGPFTDDDRKMITQIYSSELPKYRKEKFYRSLVSLTCNISFEWGEIMCLTVCRVLQLLEAVLASPKSVLS</sequence>
<protein>
    <submittedName>
        <fullName evidence="1">Uncharacterized protein</fullName>
    </submittedName>
</protein>